<keyword evidence="2" id="KW-1185">Reference proteome</keyword>
<accession>A0A3L6SNZ4</accession>
<reference evidence="2" key="1">
    <citation type="journal article" date="2019" name="Nat. Commun.">
        <title>The genome of broomcorn millet.</title>
        <authorList>
            <person name="Zou C."/>
            <person name="Miki D."/>
            <person name="Li D."/>
            <person name="Tang Q."/>
            <person name="Xiao L."/>
            <person name="Rajput S."/>
            <person name="Deng P."/>
            <person name="Jia W."/>
            <person name="Huang R."/>
            <person name="Zhang M."/>
            <person name="Sun Y."/>
            <person name="Hu J."/>
            <person name="Fu X."/>
            <person name="Schnable P.S."/>
            <person name="Li F."/>
            <person name="Zhang H."/>
            <person name="Feng B."/>
            <person name="Zhu X."/>
            <person name="Liu R."/>
            <person name="Schnable J.C."/>
            <person name="Zhu J.-K."/>
            <person name="Zhang H."/>
        </authorList>
    </citation>
    <scope>NUCLEOTIDE SEQUENCE [LARGE SCALE GENOMIC DNA]</scope>
</reference>
<dbReference type="EMBL" id="PQIB02000004">
    <property type="protein sequence ID" value="RLN24362.1"/>
    <property type="molecule type" value="Genomic_DNA"/>
</dbReference>
<dbReference type="Proteomes" id="UP000275267">
    <property type="component" value="Unassembled WGS sequence"/>
</dbReference>
<protein>
    <submittedName>
        <fullName evidence="1">Uncharacterized protein</fullName>
    </submittedName>
</protein>
<proteinExistence type="predicted"/>
<dbReference type="AlphaFoldDB" id="A0A3L6SNZ4"/>
<organism evidence="1 2">
    <name type="scientific">Panicum miliaceum</name>
    <name type="common">Proso millet</name>
    <name type="synonym">Broomcorn millet</name>
    <dbReference type="NCBI Taxonomy" id="4540"/>
    <lineage>
        <taxon>Eukaryota</taxon>
        <taxon>Viridiplantae</taxon>
        <taxon>Streptophyta</taxon>
        <taxon>Embryophyta</taxon>
        <taxon>Tracheophyta</taxon>
        <taxon>Spermatophyta</taxon>
        <taxon>Magnoliopsida</taxon>
        <taxon>Liliopsida</taxon>
        <taxon>Poales</taxon>
        <taxon>Poaceae</taxon>
        <taxon>PACMAD clade</taxon>
        <taxon>Panicoideae</taxon>
        <taxon>Panicodae</taxon>
        <taxon>Paniceae</taxon>
        <taxon>Panicinae</taxon>
        <taxon>Panicum</taxon>
        <taxon>Panicum sect. Panicum</taxon>
    </lineage>
</organism>
<gene>
    <name evidence="1" type="ORF">C2845_PM07G09830</name>
</gene>
<evidence type="ECO:0000313" key="2">
    <source>
        <dbReference type="Proteomes" id="UP000275267"/>
    </source>
</evidence>
<sequence length="49" mass="5342">MLQFHDFRSDGSGATTGAAIVSTARCHTLPQMLSSDEALKYLKNLTDEL</sequence>
<name>A0A3L6SNZ4_PANMI</name>
<comment type="caution">
    <text evidence="1">The sequence shown here is derived from an EMBL/GenBank/DDBJ whole genome shotgun (WGS) entry which is preliminary data.</text>
</comment>
<evidence type="ECO:0000313" key="1">
    <source>
        <dbReference type="EMBL" id="RLN24362.1"/>
    </source>
</evidence>